<dbReference type="Proteomes" id="UP000283090">
    <property type="component" value="Unassembled WGS sequence"/>
</dbReference>
<dbReference type="STRING" id="97331.A0A436ZXK9"/>
<gene>
    <name evidence="3" type="ORF">DFL_007829</name>
</gene>
<feature type="chain" id="PRO_5019543632" evidence="2">
    <location>
        <begin position="24"/>
        <end position="436"/>
    </location>
</feature>
<dbReference type="VEuPathDB" id="FungiDB:DFL_007829"/>
<organism evidence="3 4">
    <name type="scientific">Arthrobotrys flagrans</name>
    <name type="common">Nematode-trapping fungus</name>
    <name type="synonym">Trichothecium flagrans</name>
    <dbReference type="NCBI Taxonomy" id="97331"/>
    <lineage>
        <taxon>Eukaryota</taxon>
        <taxon>Fungi</taxon>
        <taxon>Dikarya</taxon>
        <taxon>Ascomycota</taxon>
        <taxon>Pezizomycotina</taxon>
        <taxon>Orbiliomycetes</taxon>
        <taxon>Orbiliales</taxon>
        <taxon>Orbiliaceae</taxon>
        <taxon>Arthrobotrys</taxon>
    </lineage>
</organism>
<keyword evidence="4" id="KW-1185">Reference proteome</keyword>
<dbReference type="GeneID" id="93590140"/>
<reference evidence="3 4" key="1">
    <citation type="submission" date="2019-01" db="EMBL/GenBank/DDBJ databases">
        <title>Intercellular communication is required for trap formation in the nematode-trapping fungus Duddingtonia flagrans.</title>
        <authorList>
            <person name="Youssar L."/>
            <person name="Wernet V."/>
            <person name="Hensel N."/>
            <person name="Hildebrandt H.-G."/>
            <person name="Fischer R."/>
        </authorList>
    </citation>
    <scope>NUCLEOTIDE SEQUENCE [LARGE SCALE GENOMIC DNA]</scope>
    <source>
        <strain evidence="3 4">CBS H-5679</strain>
    </source>
</reference>
<dbReference type="EMBL" id="SAEB01000009">
    <property type="protein sequence ID" value="RVD83443.1"/>
    <property type="molecule type" value="Genomic_DNA"/>
</dbReference>
<evidence type="ECO:0000313" key="4">
    <source>
        <dbReference type="Proteomes" id="UP000283090"/>
    </source>
</evidence>
<evidence type="ECO:0000256" key="2">
    <source>
        <dbReference type="SAM" id="SignalP"/>
    </source>
</evidence>
<dbReference type="OrthoDB" id="5428427at2759"/>
<feature type="signal peptide" evidence="2">
    <location>
        <begin position="1"/>
        <end position="23"/>
    </location>
</feature>
<keyword evidence="2" id="KW-0732">Signal</keyword>
<feature type="region of interest" description="Disordered" evidence="1">
    <location>
        <begin position="174"/>
        <end position="199"/>
    </location>
</feature>
<dbReference type="RefSeq" id="XP_067488987.1">
    <property type="nucleotide sequence ID" value="XM_067637473.1"/>
</dbReference>
<proteinExistence type="predicted"/>
<evidence type="ECO:0000313" key="3">
    <source>
        <dbReference type="EMBL" id="RVD83443.1"/>
    </source>
</evidence>
<accession>A0A436ZXK9</accession>
<protein>
    <submittedName>
        <fullName evidence="3">Uncharacterized protein</fullName>
    </submittedName>
</protein>
<evidence type="ECO:0000256" key="1">
    <source>
        <dbReference type="SAM" id="MobiDB-lite"/>
    </source>
</evidence>
<dbReference type="AlphaFoldDB" id="A0A436ZXK9"/>
<comment type="caution">
    <text evidence="3">The sequence shown here is derived from an EMBL/GenBank/DDBJ whole genome shotgun (WGS) entry which is preliminary data.</text>
</comment>
<sequence>MYGSARFSLLVVALITFVSFVTARTVITSQTCATRYCGYPAPQIFKTTKTIRKTARYTVTRWKTVSKPKSTRTVKATKTVTSQRYTTVSRVSTYTSASTIWIGTTTHTRKLTTTFFKAATTLTIPVTTKTITASTRTIPAPSGFIGVAEDPDNKAALNRKAPQWKRDTSILDLELNRRSAEPEPAPEPEPKPEPAANGKHVVAITCTKTLLTKTGTSDLWKTTTKSSGTTTKTVFVATTTTLPPISRITKVSTRTIKLTTRKDKVAFATSWSSKTIYTTSTKYLSTSTLNLPVQTFYASCGAKNMSPQENIHTDWAVWSAGPDHDETVHVIMSNGTSYDCCVSCHTWNQGGTCIGTVWRSQIWEGDEGCAISNDPDCVWEPPNPEFRTKCELVIASSNAPSQCRRHNYQFYSTGTEPFSTVSNGLGCRRYKFLGFV</sequence>
<name>A0A436ZXK9_ARTFL</name>